<dbReference type="GO" id="GO:0070573">
    <property type="term" value="F:metallodipeptidase activity"/>
    <property type="evidence" value="ECO:0007669"/>
    <property type="project" value="InterPro"/>
</dbReference>
<feature type="region of interest" description="Disordered" evidence="4">
    <location>
        <begin position="1"/>
        <end position="20"/>
    </location>
</feature>
<organism evidence="6 7">
    <name type="scientific">Sarcophilus harrisii</name>
    <name type="common">Tasmanian devil</name>
    <name type="synonym">Sarcophilus laniarius</name>
    <dbReference type="NCBI Taxonomy" id="9305"/>
    <lineage>
        <taxon>Eukaryota</taxon>
        <taxon>Metazoa</taxon>
        <taxon>Chordata</taxon>
        <taxon>Craniata</taxon>
        <taxon>Vertebrata</taxon>
        <taxon>Euteleostomi</taxon>
        <taxon>Mammalia</taxon>
        <taxon>Metatheria</taxon>
        <taxon>Dasyuromorphia</taxon>
        <taxon>Dasyuridae</taxon>
        <taxon>Sarcophilus</taxon>
    </lineage>
</organism>
<dbReference type="PANTHER" id="PTHR10443">
    <property type="entry name" value="MICROSOMAL DIPEPTIDASE"/>
    <property type="match status" value="1"/>
</dbReference>
<sequence>MLSHRPLGWTTAAPSAQPLSPSIMTSGRCLSLLSSPFYGRGNQRWQHTLTSSTLGTPFSHSPAAFRELKVFPPEDSVSVPSRLGHRSPSSLSPRALTPDFISPRSLSSSHNDLPGILRWFHQNRLQNLDLKTFSQSQTNIQKLQAGMVGAQFWSAYVPCQTQDKDALRLTLEQIDVIKRMCNAYEELEFVTSAKELNETRKLACLIGVEGGHSMDGSLAILRAFYDLGVRYMTLTHFCNTPWAESSSKGLHHFYPNIKGLNTFGEKVIKEMNRLGMMVDLSHTSVATAKRAMILSEAPVIFSHSSAFSVCNNTRNVPDTLLKQLKRNGGIVMVTFSVGVIQCQLLANISTVADHFDHIKKLIGAEFMGIGGDYDGVGKFPEGLEDVSKYPALIEELMRRGWSEKELQGLLRDNLLRVFQKVEQVRQQSKSQRPSEELLSEVLTDNKCRSSFQQLIKLKPLWNGQPFLGPALHLISFALVFISLMGQLFL</sequence>
<dbReference type="CDD" id="cd01301">
    <property type="entry name" value="rDP_like"/>
    <property type="match status" value="1"/>
</dbReference>
<reference evidence="6 7" key="1">
    <citation type="journal article" date="2011" name="Proc. Natl. Acad. Sci. U.S.A.">
        <title>Genetic diversity and population structure of the endangered marsupial Sarcophilus harrisii (Tasmanian devil).</title>
        <authorList>
            <person name="Miller W."/>
            <person name="Hayes V.M."/>
            <person name="Ratan A."/>
            <person name="Petersen D.C."/>
            <person name="Wittekindt N.E."/>
            <person name="Miller J."/>
            <person name="Walenz B."/>
            <person name="Knight J."/>
            <person name="Qi J."/>
            <person name="Zhao F."/>
            <person name="Wang Q."/>
            <person name="Bedoya-Reina O.C."/>
            <person name="Katiyar N."/>
            <person name="Tomsho L.P."/>
            <person name="Kasson L.M."/>
            <person name="Hardie R.A."/>
            <person name="Woodbridge P."/>
            <person name="Tindall E.A."/>
            <person name="Bertelsen M.F."/>
            <person name="Dixon D."/>
            <person name="Pyecroft S."/>
            <person name="Helgen K.M."/>
            <person name="Lesk A.M."/>
            <person name="Pringle T.H."/>
            <person name="Patterson N."/>
            <person name="Zhang Y."/>
            <person name="Kreiss A."/>
            <person name="Woods G.M."/>
            <person name="Jones M.E."/>
            <person name="Schuster S.C."/>
        </authorList>
    </citation>
    <scope>NUCLEOTIDE SEQUENCE [LARGE SCALE GENOMIC DNA]</scope>
</reference>
<dbReference type="AlphaFoldDB" id="A0A7N4PR25"/>
<dbReference type="FunCoup" id="A0A7N4PR25">
    <property type="interactions" value="135"/>
</dbReference>
<keyword evidence="5" id="KW-0812">Transmembrane</keyword>
<dbReference type="GO" id="GO:1901749">
    <property type="term" value="P:leukotriene D4 catabolic process"/>
    <property type="evidence" value="ECO:0007669"/>
    <property type="project" value="Ensembl"/>
</dbReference>
<gene>
    <name evidence="6" type="primary">DPEP2</name>
</gene>
<dbReference type="PANTHER" id="PTHR10443:SF9">
    <property type="entry name" value="DIPEPTIDASE 2"/>
    <property type="match status" value="1"/>
</dbReference>
<evidence type="ECO:0000256" key="4">
    <source>
        <dbReference type="SAM" id="MobiDB-lite"/>
    </source>
</evidence>
<keyword evidence="2 3" id="KW-0336">GPI-anchor</keyword>
<dbReference type="Ensembl" id="ENSSHAT00000034625.1">
    <property type="protein sequence ID" value="ENSSHAP00000042154.1"/>
    <property type="gene ID" value="ENSSHAG00000008706.2"/>
</dbReference>
<evidence type="ECO:0000256" key="5">
    <source>
        <dbReference type="SAM" id="Phobius"/>
    </source>
</evidence>
<name>A0A7N4PR25_SARHA</name>
<evidence type="ECO:0000313" key="7">
    <source>
        <dbReference type="Proteomes" id="UP000007648"/>
    </source>
</evidence>
<comment type="subunit">
    <text evidence="3">Homodimer; disulfide-linked.</text>
</comment>
<evidence type="ECO:0000256" key="1">
    <source>
        <dbReference type="ARBA" id="ARBA00004589"/>
    </source>
</evidence>
<keyword evidence="3" id="KW-0482">Metalloprotease</keyword>
<keyword evidence="5" id="KW-1133">Transmembrane helix</keyword>
<dbReference type="PROSITE" id="PS00869">
    <property type="entry name" value="RENAL_DIPEPTIDASE_1"/>
    <property type="match status" value="1"/>
</dbReference>
<dbReference type="GeneTree" id="ENSGT00940000160211"/>
<keyword evidence="2 3" id="KW-0325">Glycoprotein</keyword>
<keyword evidence="3" id="KW-0479">Metal-binding</keyword>
<dbReference type="SUPFAM" id="SSF51556">
    <property type="entry name" value="Metallo-dependent hydrolases"/>
    <property type="match status" value="1"/>
</dbReference>
<dbReference type="Proteomes" id="UP000007648">
    <property type="component" value="Unassembled WGS sequence"/>
</dbReference>
<feature type="region of interest" description="Disordered" evidence="4">
    <location>
        <begin position="76"/>
        <end position="96"/>
    </location>
</feature>
<dbReference type="GO" id="GO:0098552">
    <property type="term" value="C:side of membrane"/>
    <property type="evidence" value="ECO:0007669"/>
    <property type="project" value="UniProtKB-KW"/>
</dbReference>
<keyword evidence="3" id="KW-0224">Dipeptidase</keyword>
<comment type="similarity">
    <text evidence="3">Belongs to the metallo-dependent hydrolases superfamily. Peptidase M19 family.</text>
</comment>
<accession>A0A7N4PR25</accession>
<keyword evidence="3" id="KW-0378">Hydrolase</keyword>
<keyword evidence="3" id="KW-0862">Zinc</keyword>
<protein>
    <recommendedName>
        <fullName evidence="3">Dipeptidase</fullName>
        <ecNumber evidence="3">3.4.13.19</ecNumber>
    </recommendedName>
</protein>
<proteinExistence type="inferred from homology"/>
<dbReference type="PROSITE" id="PS51365">
    <property type="entry name" value="RENAL_DIPEPTIDASE_2"/>
    <property type="match status" value="1"/>
</dbReference>
<comment type="subcellular location">
    <subcellularLocation>
        <location evidence="1 3">Membrane</location>
        <topology evidence="1 3">Lipid-anchor</topology>
        <topology evidence="1 3">GPI-anchor</topology>
    </subcellularLocation>
</comment>
<keyword evidence="5" id="KW-0472">Membrane</keyword>
<dbReference type="InterPro" id="IPR032466">
    <property type="entry name" value="Metal_Hydrolase"/>
</dbReference>
<dbReference type="GO" id="GO:0006508">
    <property type="term" value="P:proteolysis"/>
    <property type="evidence" value="ECO:0007669"/>
    <property type="project" value="UniProtKB-KW"/>
</dbReference>
<dbReference type="InParanoid" id="A0A7N4PR25"/>
<reference evidence="6" key="2">
    <citation type="submission" date="2025-08" db="UniProtKB">
        <authorList>
            <consortium name="Ensembl"/>
        </authorList>
    </citation>
    <scope>IDENTIFICATION</scope>
</reference>
<dbReference type="EC" id="3.4.13.19" evidence="3"/>
<reference evidence="6" key="3">
    <citation type="submission" date="2025-09" db="UniProtKB">
        <authorList>
            <consortium name="Ensembl"/>
        </authorList>
    </citation>
    <scope>IDENTIFICATION</scope>
</reference>
<comment type="cofactor">
    <cofactor evidence="3">
        <name>Zn(2+)</name>
        <dbReference type="ChEBI" id="CHEBI:29105"/>
    </cofactor>
</comment>
<dbReference type="Gene3D" id="3.20.20.140">
    <property type="entry name" value="Metal-dependent hydrolases"/>
    <property type="match status" value="1"/>
</dbReference>
<dbReference type="InterPro" id="IPR008257">
    <property type="entry name" value="Pept_M19"/>
</dbReference>
<keyword evidence="3" id="KW-1015">Disulfide bond</keyword>
<evidence type="ECO:0000256" key="3">
    <source>
        <dbReference type="RuleBase" id="RU341113"/>
    </source>
</evidence>
<dbReference type="InterPro" id="IPR000180">
    <property type="entry name" value="Dipep_AS"/>
</dbReference>
<keyword evidence="2 3" id="KW-0449">Lipoprotein</keyword>
<feature type="transmembrane region" description="Helical" evidence="5">
    <location>
        <begin position="466"/>
        <end position="488"/>
    </location>
</feature>
<dbReference type="Pfam" id="PF01244">
    <property type="entry name" value="Peptidase_M19"/>
    <property type="match status" value="1"/>
</dbReference>
<keyword evidence="7" id="KW-1185">Reference proteome</keyword>
<dbReference type="FunFam" id="3.20.20.140:FF:000030">
    <property type="entry name" value="Dipeptidase"/>
    <property type="match status" value="1"/>
</dbReference>
<keyword evidence="3" id="KW-0645">Protease</keyword>
<evidence type="ECO:0000313" key="6">
    <source>
        <dbReference type="Ensembl" id="ENSSHAP00000042154.1"/>
    </source>
</evidence>
<comment type="catalytic activity">
    <reaction evidence="3">
        <text>an L-aminoacyl-L-amino acid + H2O = 2 an L-alpha-amino acid</text>
        <dbReference type="Rhea" id="RHEA:48940"/>
        <dbReference type="ChEBI" id="CHEBI:15377"/>
        <dbReference type="ChEBI" id="CHEBI:59869"/>
        <dbReference type="ChEBI" id="CHEBI:77460"/>
        <dbReference type="EC" id="3.4.13.19"/>
    </reaction>
</comment>
<dbReference type="GO" id="GO:0046872">
    <property type="term" value="F:metal ion binding"/>
    <property type="evidence" value="ECO:0007669"/>
    <property type="project" value="UniProtKB-UniRule"/>
</dbReference>
<evidence type="ECO:0000256" key="2">
    <source>
        <dbReference type="ARBA" id="ARBA00022622"/>
    </source>
</evidence>